<dbReference type="InterPro" id="IPR032710">
    <property type="entry name" value="NTF2-like_dom_sf"/>
</dbReference>
<proteinExistence type="predicted"/>
<organism evidence="2 3">
    <name type="scientific">Luteimonas endophytica</name>
    <dbReference type="NCBI Taxonomy" id="3042023"/>
    <lineage>
        <taxon>Bacteria</taxon>
        <taxon>Pseudomonadati</taxon>
        <taxon>Pseudomonadota</taxon>
        <taxon>Gammaproteobacteria</taxon>
        <taxon>Lysobacterales</taxon>
        <taxon>Lysobacteraceae</taxon>
        <taxon>Luteimonas</taxon>
    </lineage>
</organism>
<evidence type="ECO:0000313" key="2">
    <source>
        <dbReference type="EMBL" id="MDH5821981.1"/>
    </source>
</evidence>
<dbReference type="Proteomes" id="UP001156940">
    <property type="component" value="Unassembled WGS sequence"/>
</dbReference>
<dbReference type="SUPFAM" id="SSF54427">
    <property type="entry name" value="NTF2-like"/>
    <property type="match status" value="1"/>
</dbReference>
<sequence length="118" mass="12550">MNSIEATVMQLEQALLDPAVRGDAGRLDALIADDFLEVGATGRAFGKAEVVNRLPGETGVVFRARAMQAHVLAADVVLVTYAAERTHQGGTALSLRSSVWVKNAGGWQMRYHQGTAAT</sequence>
<keyword evidence="3" id="KW-1185">Reference proteome</keyword>
<evidence type="ECO:0000313" key="3">
    <source>
        <dbReference type="Proteomes" id="UP001156940"/>
    </source>
</evidence>
<accession>A0ABT6J580</accession>
<evidence type="ECO:0000259" key="1">
    <source>
        <dbReference type="Pfam" id="PF14534"/>
    </source>
</evidence>
<gene>
    <name evidence="2" type="ORF">QFW77_03100</name>
</gene>
<dbReference type="Pfam" id="PF14534">
    <property type="entry name" value="DUF4440"/>
    <property type="match status" value="1"/>
</dbReference>
<comment type="caution">
    <text evidence="2">The sequence shown here is derived from an EMBL/GenBank/DDBJ whole genome shotgun (WGS) entry which is preliminary data.</text>
</comment>
<dbReference type="InterPro" id="IPR027843">
    <property type="entry name" value="DUF4440"/>
</dbReference>
<dbReference type="RefSeq" id="WP_280572813.1">
    <property type="nucleotide sequence ID" value="NZ_JARXRM010000016.1"/>
</dbReference>
<dbReference type="Gene3D" id="3.10.450.50">
    <property type="match status" value="1"/>
</dbReference>
<dbReference type="EMBL" id="JARXRM010000016">
    <property type="protein sequence ID" value="MDH5821981.1"/>
    <property type="molecule type" value="Genomic_DNA"/>
</dbReference>
<reference evidence="2 3" key="1">
    <citation type="submission" date="2023-04" db="EMBL/GenBank/DDBJ databases">
        <title>Luteimonas endophyticus RD2P54.</title>
        <authorList>
            <person name="Sun J.-Q."/>
        </authorList>
    </citation>
    <scope>NUCLEOTIDE SEQUENCE [LARGE SCALE GENOMIC DNA]</scope>
    <source>
        <strain evidence="2 3">RD2P54</strain>
    </source>
</reference>
<feature type="domain" description="DUF4440" evidence="1">
    <location>
        <begin position="8"/>
        <end position="109"/>
    </location>
</feature>
<protein>
    <submittedName>
        <fullName evidence="2">Nuclear transport factor 2 family protein</fullName>
    </submittedName>
</protein>
<name>A0ABT6J580_9GAMM</name>